<dbReference type="InterPro" id="IPR006029">
    <property type="entry name" value="Neurotrans-gated_channel_TM"/>
</dbReference>
<keyword evidence="6" id="KW-0732">Signal</keyword>
<dbReference type="InterPro" id="IPR036734">
    <property type="entry name" value="Neur_chan_lig-bd_sf"/>
</dbReference>
<reference evidence="14 15" key="1">
    <citation type="submission" date="2014-11" db="EMBL/GenBank/DDBJ databases">
        <title>Genetic blueprint of the zoonotic pathogen Toxocara canis.</title>
        <authorList>
            <person name="Zhu X.-Q."/>
            <person name="Korhonen P.K."/>
            <person name="Cai H."/>
            <person name="Young N.D."/>
            <person name="Nejsum P."/>
            <person name="von Samson-Himmelstjerna G."/>
            <person name="Boag P.R."/>
            <person name="Tan P."/>
            <person name="Li Q."/>
            <person name="Min J."/>
            <person name="Yang Y."/>
            <person name="Wang X."/>
            <person name="Fang X."/>
            <person name="Hall R.S."/>
            <person name="Hofmann A."/>
            <person name="Sternberg P.W."/>
            <person name="Jex A.R."/>
            <person name="Gasser R.B."/>
        </authorList>
    </citation>
    <scope>NUCLEOTIDE SEQUENCE [LARGE SCALE GENOMIC DNA]</scope>
    <source>
        <strain evidence="14">PN_DK_2014</strain>
    </source>
</reference>
<comment type="caution">
    <text evidence="14">The sequence shown here is derived from an EMBL/GenBank/DDBJ whole genome shotgun (WGS) entry which is preliminary data.</text>
</comment>
<dbReference type="InterPro" id="IPR006202">
    <property type="entry name" value="Neur_chan_lig-bd"/>
</dbReference>
<evidence type="ECO:0000256" key="1">
    <source>
        <dbReference type="ARBA" id="ARBA00004141"/>
    </source>
</evidence>
<keyword evidence="9 11" id="KW-0472">Membrane</keyword>
<evidence type="ECO:0000259" key="12">
    <source>
        <dbReference type="Pfam" id="PF02931"/>
    </source>
</evidence>
<dbReference type="InterPro" id="IPR006201">
    <property type="entry name" value="Neur_channel"/>
</dbReference>
<evidence type="ECO:0000256" key="4">
    <source>
        <dbReference type="ARBA" id="ARBA00022475"/>
    </source>
</evidence>
<dbReference type="InterPro" id="IPR036719">
    <property type="entry name" value="Neuro-gated_channel_TM_sf"/>
</dbReference>
<dbReference type="InterPro" id="IPR018000">
    <property type="entry name" value="Neurotransmitter_ion_chnl_CS"/>
</dbReference>
<feature type="transmembrane region" description="Helical" evidence="11">
    <location>
        <begin position="400"/>
        <end position="423"/>
    </location>
</feature>
<name>A0A0B2UXX2_TOXCA</name>
<dbReference type="OrthoDB" id="8890589at2759"/>
<keyword evidence="5 11" id="KW-0812">Transmembrane</keyword>
<dbReference type="EMBL" id="JPKZ01003074">
    <property type="protein sequence ID" value="KHN73700.1"/>
    <property type="molecule type" value="Genomic_DNA"/>
</dbReference>
<dbReference type="STRING" id="6265.A0A0B2UXX2"/>
<keyword evidence="7 11" id="KW-1133">Transmembrane helix</keyword>
<sequence>MQSFLKRTATLQRDFVVDVVVVVVVVVVCCGVGTSAYDNEDYDYAEEMPPNEQRPEDFPWHETIDEDYSNIDPKHNCTSDTGIIDKLLNGTGYNKYRLPEEKGVDVAVEFWLQAITAINEITNDFEMDIYINEMWLDPSLNFQHLSPCKDNLTLNHQVLERLWTPNSCFINSKIAQIHDSPFRNVFLMLYPNGTVWVNYRVRVKGPCEMDLSNFPMDIQTCNLIYESFNYNNQEVRMRWNTIIPEPVHAIGPIFEYVFSVYIYIYIYIYMTKKGFNYNNQEVRMRWNTIIPEPVHAIGPIVLPDFNLIKIAPTLRVEAYPAGMWDELHVHFTFERRCIWYFMQAYVPTYLTIFISWVSFSLGSCAIPARTMLGVNALLAMIFQFGNIMRNLPRVSYIKAIDVWMLVSMTFIFSSLLELAIVGYKVKDMDSGDKKRKISCKKVEGTETSPKGVCRFEKRFMFPVEGFELKWHRSRWKSRPWTPDRIDRLSSVAFPAFFACFNIIYWSWYMRLYTA</sequence>
<protein>
    <submittedName>
        <fullName evidence="14">Ligand-gated ion channel 50</fullName>
    </submittedName>
</protein>
<dbReference type="Gene3D" id="1.20.58.390">
    <property type="entry name" value="Neurotransmitter-gated ion-channel transmembrane domain"/>
    <property type="match status" value="1"/>
</dbReference>
<dbReference type="InterPro" id="IPR006028">
    <property type="entry name" value="GABAA/Glycine_rcpt"/>
</dbReference>
<dbReference type="Gene3D" id="2.70.170.10">
    <property type="entry name" value="Neurotransmitter-gated ion-channel ligand-binding domain"/>
    <property type="match status" value="1"/>
</dbReference>
<comment type="caution">
    <text evidence="11">Lacks conserved residue(s) required for the propagation of feature annotation.</text>
</comment>
<evidence type="ECO:0000313" key="14">
    <source>
        <dbReference type="EMBL" id="KHN73700.1"/>
    </source>
</evidence>
<dbReference type="CDD" id="cd18990">
    <property type="entry name" value="LGIC_ECD_GABAAR"/>
    <property type="match status" value="1"/>
</dbReference>
<evidence type="ECO:0000259" key="13">
    <source>
        <dbReference type="Pfam" id="PF02932"/>
    </source>
</evidence>
<feature type="domain" description="Neurotransmitter-gated ion-channel transmembrane" evidence="13">
    <location>
        <begin position="345"/>
        <end position="430"/>
    </location>
</feature>
<evidence type="ECO:0000256" key="9">
    <source>
        <dbReference type="ARBA" id="ARBA00023136"/>
    </source>
</evidence>
<keyword evidence="3 11" id="KW-0813">Transport</keyword>
<keyword evidence="8 11" id="KW-0406">Ion transport</keyword>
<dbReference type="CDD" id="cd19049">
    <property type="entry name" value="LGIC_TM_anion"/>
    <property type="match status" value="1"/>
</dbReference>
<dbReference type="PROSITE" id="PS00236">
    <property type="entry name" value="NEUROTR_ION_CHANNEL"/>
    <property type="match status" value="1"/>
</dbReference>
<feature type="transmembrane region" description="Helical" evidence="11">
    <location>
        <begin position="253"/>
        <end position="270"/>
    </location>
</feature>
<organism evidence="14 15">
    <name type="scientific">Toxocara canis</name>
    <name type="common">Canine roundworm</name>
    <dbReference type="NCBI Taxonomy" id="6265"/>
    <lineage>
        <taxon>Eukaryota</taxon>
        <taxon>Metazoa</taxon>
        <taxon>Ecdysozoa</taxon>
        <taxon>Nematoda</taxon>
        <taxon>Chromadorea</taxon>
        <taxon>Rhabditida</taxon>
        <taxon>Spirurina</taxon>
        <taxon>Ascaridomorpha</taxon>
        <taxon>Ascaridoidea</taxon>
        <taxon>Toxocaridae</taxon>
        <taxon>Toxocara</taxon>
    </lineage>
</organism>
<gene>
    <name evidence="14" type="primary">lgc-50</name>
    <name evidence="14" type="ORF">Tcan_16631</name>
</gene>
<evidence type="ECO:0000313" key="15">
    <source>
        <dbReference type="Proteomes" id="UP000031036"/>
    </source>
</evidence>
<evidence type="ECO:0000256" key="11">
    <source>
        <dbReference type="RuleBase" id="RU000687"/>
    </source>
</evidence>
<feature type="transmembrane region" description="Helical" evidence="11">
    <location>
        <begin position="371"/>
        <end position="388"/>
    </location>
</feature>
<dbReference type="GO" id="GO:0005886">
    <property type="term" value="C:plasma membrane"/>
    <property type="evidence" value="ECO:0007669"/>
    <property type="project" value="UniProtKB-SubCell"/>
</dbReference>
<feature type="transmembrane region" description="Helical" evidence="11">
    <location>
        <begin position="488"/>
        <end position="508"/>
    </location>
</feature>
<evidence type="ECO:0000256" key="2">
    <source>
        <dbReference type="ARBA" id="ARBA00004236"/>
    </source>
</evidence>
<evidence type="ECO:0000256" key="7">
    <source>
        <dbReference type="ARBA" id="ARBA00022989"/>
    </source>
</evidence>
<dbReference type="Pfam" id="PF02931">
    <property type="entry name" value="Neur_chan_LBD"/>
    <property type="match status" value="1"/>
</dbReference>
<dbReference type="GO" id="GO:0004888">
    <property type="term" value="F:transmembrane signaling receptor activity"/>
    <property type="evidence" value="ECO:0007669"/>
    <property type="project" value="InterPro"/>
</dbReference>
<dbReference type="AlphaFoldDB" id="A0A0B2UXX2"/>
<dbReference type="Pfam" id="PF02932">
    <property type="entry name" value="Neur_chan_memb"/>
    <property type="match status" value="1"/>
</dbReference>
<evidence type="ECO:0000256" key="5">
    <source>
        <dbReference type="ARBA" id="ARBA00022692"/>
    </source>
</evidence>
<evidence type="ECO:0000256" key="6">
    <source>
        <dbReference type="ARBA" id="ARBA00022729"/>
    </source>
</evidence>
<evidence type="ECO:0000256" key="10">
    <source>
        <dbReference type="ARBA" id="ARBA00023303"/>
    </source>
</evidence>
<dbReference type="SUPFAM" id="SSF90112">
    <property type="entry name" value="Neurotransmitter-gated ion-channel transmembrane pore"/>
    <property type="match status" value="1"/>
</dbReference>
<dbReference type="OMA" id="VEFWVQA"/>
<accession>A0A0B2UXX2</accession>
<feature type="transmembrane region" description="Helical" evidence="11">
    <location>
        <begin position="15"/>
        <end position="37"/>
    </location>
</feature>
<dbReference type="InterPro" id="IPR038050">
    <property type="entry name" value="Neuro_actylchol_rec"/>
</dbReference>
<feature type="transmembrane region" description="Helical" evidence="11">
    <location>
        <begin position="337"/>
        <end position="359"/>
    </location>
</feature>
<dbReference type="PRINTS" id="PR00253">
    <property type="entry name" value="GABAARECEPTR"/>
</dbReference>
<evidence type="ECO:0000256" key="8">
    <source>
        <dbReference type="ARBA" id="ARBA00023065"/>
    </source>
</evidence>
<feature type="domain" description="Neurotransmitter-gated ion-channel ligand-binding" evidence="12">
    <location>
        <begin position="83"/>
        <end position="241"/>
    </location>
</feature>
<dbReference type="Proteomes" id="UP000031036">
    <property type="component" value="Unassembled WGS sequence"/>
</dbReference>
<dbReference type="PANTHER" id="PTHR18945">
    <property type="entry name" value="NEUROTRANSMITTER GATED ION CHANNEL"/>
    <property type="match status" value="1"/>
</dbReference>
<dbReference type="GO" id="GO:0005230">
    <property type="term" value="F:extracellular ligand-gated monoatomic ion channel activity"/>
    <property type="evidence" value="ECO:0007669"/>
    <property type="project" value="InterPro"/>
</dbReference>
<comment type="subcellular location">
    <subcellularLocation>
        <location evidence="2">Cell membrane</location>
    </subcellularLocation>
    <subcellularLocation>
        <location evidence="1">Membrane</location>
        <topology evidence="1">Multi-pass membrane protein</topology>
    </subcellularLocation>
</comment>
<comment type="similarity">
    <text evidence="11">Belongs to the ligand-gated ion channel (TC 1.A.9) family.</text>
</comment>
<dbReference type="SUPFAM" id="SSF63712">
    <property type="entry name" value="Nicotinic receptor ligand binding domain-like"/>
    <property type="match status" value="2"/>
</dbReference>
<keyword evidence="4" id="KW-1003">Cell membrane</keyword>
<keyword evidence="15" id="KW-1185">Reference proteome</keyword>
<keyword evidence="10 11" id="KW-0407">Ion channel</keyword>
<evidence type="ECO:0000256" key="3">
    <source>
        <dbReference type="ARBA" id="ARBA00022448"/>
    </source>
</evidence>
<proteinExistence type="inferred from homology"/>
<dbReference type="PRINTS" id="PR00252">
    <property type="entry name" value="NRIONCHANNEL"/>
</dbReference>